<gene>
    <name evidence="5" type="primary">aroD</name>
    <name evidence="6" type="ORF">SAMN05192546_104112</name>
</gene>
<comment type="caution">
    <text evidence="5">Lacks conserved residue(s) required for the propagation of feature annotation.</text>
</comment>
<keyword evidence="2 5" id="KW-0057">Aromatic amino acid biosynthesis</keyword>
<dbReference type="RefSeq" id="WP_330386582.1">
    <property type="nucleotide sequence ID" value="NZ_FNPV01000004.1"/>
</dbReference>
<feature type="active site" description="Schiff-base intermediate with substrate" evidence="5">
    <location>
        <position position="168"/>
    </location>
</feature>
<evidence type="ECO:0000313" key="7">
    <source>
        <dbReference type="Proteomes" id="UP000199230"/>
    </source>
</evidence>
<dbReference type="SUPFAM" id="SSF51569">
    <property type="entry name" value="Aldolase"/>
    <property type="match status" value="1"/>
</dbReference>
<dbReference type="UniPathway" id="UPA00053">
    <property type="reaction ID" value="UER00086"/>
</dbReference>
<keyword evidence="4 5" id="KW-0704">Schiff base</keyword>
<keyword evidence="3 5" id="KW-0456">Lyase</keyword>
<dbReference type="Pfam" id="PF01487">
    <property type="entry name" value="DHquinase_I"/>
    <property type="match status" value="1"/>
</dbReference>
<reference evidence="6 7" key="1">
    <citation type="submission" date="2016-10" db="EMBL/GenBank/DDBJ databases">
        <authorList>
            <person name="de Groot N.N."/>
        </authorList>
    </citation>
    <scope>NUCLEOTIDE SEQUENCE [LARGE SCALE GENOMIC DNA]</scope>
    <source>
        <strain evidence="6 7">APO</strain>
    </source>
</reference>
<dbReference type="CDD" id="cd00502">
    <property type="entry name" value="DHQase_I"/>
    <property type="match status" value="1"/>
</dbReference>
<keyword evidence="5" id="KW-0028">Amino-acid biosynthesis</keyword>
<keyword evidence="7" id="KW-1185">Reference proteome</keyword>
<dbReference type="AlphaFoldDB" id="A0A1H3MEZ4"/>
<dbReference type="STRING" id="159292.SAMN05192546_104112"/>
<dbReference type="GO" id="GO:0003855">
    <property type="term" value="F:3-dehydroquinate dehydratase activity"/>
    <property type="evidence" value="ECO:0007669"/>
    <property type="project" value="UniProtKB-UniRule"/>
</dbReference>
<feature type="binding site" evidence="5">
    <location>
        <position position="230"/>
    </location>
    <ligand>
        <name>3-dehydroquinate</name>
        <dbReference type="ChEBI" id="CHEBI:32364"/>
    </ligand>
</feature>
<dbReference type="PROSITE" id="PS01028">
    <property type="entry name" value="DEHYDROQUINASE_I"/>
    <property type="match status" value="1"/>
</dbReference>
<dbReference type="PANTHER" id="PTHR43699:SF1">
    <property type="entry name" value="3-DEHYDROQUINATE DEHYDRATASE"/>
    <property type="match status" value="1"/>
</dbReference>
<dbReference type="FunFam" id="3.20.20.70:FF:000047">
    <property type="entry name" value="3-dehydroquinate dehydratase"/>
    <property type="match status" value="1"/>
</dbReference>
<feature type="binding site" evidence="5">
    <location>
        <position position="211"/>
    </location>
    <ligand>
        <name>3-dehydroquinate</name>
        <dbReference type="ChEBI" id="CHEBI:32364"/>
    </ligand>
</feature>
<comment type="similarity">
    <text evidence="5">Belongs to the type-I 3-dehydroquinase family.</text>
</comment>
<feature type="binding site" evidence="5">
    <location>
        <position position="80"/>
    </location>
    <ligand>
        <name>3-dehydroquinate</name>
        <dbReference type="ChEBI" id="CHEBI:32364"/>
    </ligand>
</feature>
<dbReference type="InterPro" id="IPR050146">
    <property type="entry name" value="Type-I_3-dehydroquinase"/>
</dbReference>
<dbReference type="EC" id="4.2.1.10" evidence="5"/>
<dbReference type="Proteomes" id="UP000199230">
    <property type="component" value="Unassembled WGS sequence"/>
</dbReference>
<comment type="subunit">
    <text evidence="5">Homodimer.</text>
</comment>
<dbReference type="InterPro" id="IPR001381">
    <property type="entry name" value="DHquinase_I"/>
</dbReference>
<evidence type="ECO:0000256" key="5">
    <source>
        <dbReference type="HAMAP-Rule" id="MF_00214"/>
    </source>
</evidence>
<dbReference type="InterPro" id="IPR013785">
    <property type="entry name" value="Aldolase_TIM"/>
</dbReference>
<feature type="active site" description="Proton donor/acceptor" evidence="5">
    <location>
        <position position="141"/>
    </location>
</feature>
<protein>
    <recommendedName>
        <fullName evidence="5">3-dehydroquinate dehydratase</fullName>
        <shortName evidence="5">3-dehydroquinase</shortName>
        <ecNumber evidence="5">4.2.1.10</ecNumber>
    </recommendedName>
    <alternativeName>
        <fullName evidence="5">Type I DHQase</fullName>
    </alternativeName>
    <alternativeName>
        <fullName evidence="5">Type I dehydroquinase</fullName>
        <shortName evidence="5">DHQ1</shortName>
    </alternativeName>
</protein>
<dbReference type="GO" id="GO:0009073">
    <property type="term" value="P:aromatic amino acid family biosynthetic process"/>
    <property type="evidence" value="ECO:0007669"/>
    <property type="project" value="UniProtKB-KW"/>
</dbReference>
<accession>A0A1H3MEZ4</accession>
<dbReference type="GO" id="GO:0046279">
    <property type="term" value="P:3,4-dihydroxybenzoate biosynthetic process"/>
    <property type="evidence" value="ECO:0007669"/>
    <property type="project" value="TreeGrafter"/>
</dbReference>
<dbReference type="NCBIfam" id="TIGR01093">
    <property type="entry name" value="aroD"/>
    <property type="match status" value="1"/>
</dbReference>
<dbReference type="EMBL" id="FNPV01000004">
    <property type="protein sequence ID" value="SDY75262.1"/>
    <property type="molecule type" value="Genomic_DNA"/>
</dbReference>
<evidence type="ECO:0000313" key="6">
    <source>
        <dbReference type="EMBL" id="SDY75262.1"/>
    </source>
</evidence>
<organism evidence="6 7">
    <name type="scientific">Tindallia californiensis</name>
    <dbReference type="NCBI Taxonomy" id="159292"/>
    <lineage>
        <taxon>Bacteria</taxon>
        <taxon>Bacillati</taxon>
        <taxon>Bacillota</taxon>
        <taxon>Clostridia</taxon>
        <taxon>Peptostreptococcales</taxon>
        <taxon>Tindalliaceae</taxon>
        <taxon>Tindallia</taxon>
    </lineage>
</organism>
<proteinExistence type="inferred from homology"/>
<evidence type="ECO:0000256" key="2">
    <source>
        <dbReference type="ARBA" id="ARBA00023141"/>
    </source>
</evidence>
<dbReference type="InterPro" id="IPR018508">
    <property type="entry name" value="3-dehydroquinate_DH_AS"/>
</dbReference>
<feature type="binding site" evidence="5">
    <location>
        <position position="234"/>
    </location>
    <ligand>
        <name>3-dehydroquinate</name>
        <dbReference type="ChEBI" id="CHEBI:32364"/>
    </ligand>
</feature>
<dbReference type="GO" id="GO:0009423">
    <property type="term" value="P:chorismate biosynthetic process"/>
    <property type="evidence" value="ECO:0007669"/>
    <property type="project" value="UniProtKB-UniRule"/>
</dbReference>
<evidence type="ECO:0000256" key="4">
    <source>
        <dbReference type="ARBA" id="ARBA00023270"/>
    </source>
</evidence>
<evidence type="ECO:0000256" key="1">
    <source>
        <dbReference type="ARBA" id="ARBA00001864"/>
    </source>
</evidence>
<dbReference type="Gene3D" id="3.20.20.70">
    <property type="entry name" value="Aldolase class I"/>
    <property type="match status" value="1"/>
</dbReference>
<dbReference type="PANTHER" id="PTHR43699">
    <property type="entry name" value="3-DEHYDROQUINATE DEHYDRATASE"/>
    <property type="match status" value="1"/>
</dbReference>
<dbReference type="HAMAP" id="MF_00214">
    <property type="entry name" value="AroD"/>
    <property type="match status" value="1"/>
</dbReference>
<comment type="pathway">
    <text evidence="5">Metabolic intermediate biosynthesis; chorismate biosynthesis; chorismate from D-erythrose 4-phosphate and phosphoenolpyruvate: step 3/7.</text>
</comment>
<comment type="catalytic activity">
    <reaction evidence="1 5">
        <text>3-dehydroquinate = 3-dehydroshikimate + H2O</text>
        <dbReference type="Rhea" id="RHEA:21096"/>
        <dbReference type="ChEBI" id="CHEBI:15377"/>
        <dbReference type="ChEBI" id="CHEBI:16630"/>
        <dbReference type="ChEBI" id="CHEBI:32364"/>
        <dbReference type="EC" id="4.2.1.10"/>
    </reaction>
</comment>
<sequence>MVKVKGVKIGEGAPKICVPMVGMHEEELLEEAKMIKGLPCDLVEWRADFFQQVMDLERVKITLESIRGILPELPIIFTFRNKREGGHQEITSYYYQKLNETVMEAGQVDLVDVELFSDAELVENLVKAGKRNKVALIISNHDFQKTPPVEEMTRRMLKAIDAGGDIAKIAVMPACAADVLALQEATRQMKEDYGKGPLITMAMGGLGLITRLSGETFGSALTFGAANQTSAPGQIAVKELRPIIELLHDKMKKSE</sequence>
<evidence type="ECO:0000256" key="3">
    <source>
        <dbReference type="ARBA" id="ARBA00023239"/>
    </source>
</evidence>
<dbReference type="GO" id="GO:0008652">
    <property type="term" value="P:amino acid biosynthetic process"/>
    <property type="evidence" value="ECO:0007669"/>
    <property type="project" value="UniProtKB-KW"/>
</dbReference>
<comment type="function">
    <text evidence="5">Involved in the third step of the chorismate pathway, which leads to the biosynthesis of aromatic amino acids. Catalyzes the cis-dehydration of 3-dehydroquinate (DHQ) and introduces the first double bond of the aromatic ring to yield 3-dehydroshikimate.</text>
</comment>
<name>A0A1H3MEZ4_9FIRM</name>
<feature type="binding site" evidence="5">
    <location>
        <begin position="44"/>
        <end position="46"/>
    </location>
    <ligand>
        <name>3-dehydroquinate</name>
        <dbReference type="ChEBI" id="CHEBI:32364"/>
    </ligand>
</feature>